<keyword evidence="3" id="KW-0597">Phosphoprotein</keyword>
<dbReference type="SMART" id="SM00388">
    <property type="entry name" value="HisKA"/>
    <property type="match status" value="1"/>
</dbReference>
<dbReference type="Proteomes" id="UP000623067">
    <property type="component" value="Unassembled WGS sequence"/>
</dbReference>
<dbReference type="InterPro" id="IPR005467">
    <property type="entry name" value="His_kinase_dom"/>
</dbReference>
<dbReference type="AlphaFoldDB" id="A0A916WPF3"/>
<evidence type="ECO:0000256" key="7">
    <source>
        <dbReference type="ARBA" id="ARBA00022840"/>
    </source>
</evidence>
<dbReference type="InterPro" id="IPR036890">
    <property type="entry name" value="HATPase_C_sf"/>
</dbReference>
<evidence type="ECO:0000256" key="3">
    <source>
        <dbReference type="ARBA" id="ARBA00022553"/>
    </source>
</evidence>
<dbReference type="GO" id="GO:0007234">
    <property type="term" value="P:osmosensory signaling via phosphorelay pathway"/>
    <property type="evidence" value="ECO:0007669"/>
    <property type="project" value="TreeGrafter"/>
</dbReference>
<evidence type="ECO:0000313" key="11">
    <source>
        <dbReference type="Proteomes" id="UP000623067"/>
    </source>
</evidence>
<dbReference type="InterPro" id="IPR035965">
    <property type="entry name" value="PAS-like_dom_sf"/>
</dbReference>
<dbReference type="Gene3D" id="3.30.450.20">
    <property type="entry name" value="PAS domain"/>
    <property type="match status" value="1"/>
</dbReference>
<dbReference type="InterPro" id="IPR004358">
    <property type="entry name" value="Sig_transdc_His_kin-like_C"/>
</dbReference>
<evidence type="ECO:0000256" key="5">
    <source>
        <dbReference type="ARBA" id="ARBA00022741"/>
    </source>
</evidence>
<dbReference type="FunFam" id="3.30.565.10:FF:000006">
    <property type="entry name" value="Sensor histidine kinase WalK"/>
    <property type="match status" value="1"/>
</dbReference>
<dbReference type="GO" id="GO:0005524">
    <property type="term" value="F:ATP binding"/>
    <property type="evidence" value="ECO:0007669"/>
    <property type="project" value="UniProtKB-KW"/>
</dbReference>
<comment type="catalytic activity">
    <reaction evidence="1">
        <text>ATP + protein L-histidine = ADP + protein N-phospho-L-histidine.</text>
        <dbReference type="EC" id="2.7.13.3"/>
    </reaction>
</comment>
<gene>
    <name evidence="10" type="ORF">GCM10011380_09480</name>
</gene>
<dbReference type="EC" id="2.7.13.3" evidence="2"/>
<dbReference type="SUPFAM" id="SSF55785">
    <property type="entry name" value="PYP-like sensor domain (PAS domain)"/>
    <property type="match status" value="1"/>
</dbReference>
<dbReference type="PROSITE" id="PS50109">
    <property type="entry name" value="HIS_KIN"/>
    <property type="match status" value="1"/>
</dbReference>
<protein>
    <recommendedName>
        <fullName evidence="2">histidine kinase</fullName>
        <ecNumber evidence="2">2.7.13.3</ecNumber>
    </recommendedName>
</protein>
<dbReference type="InterPro" id="IPR003661">
    <property type="entry name" value="HisK_dim/P_dom"/>
</dbReference>
<dbReference type="InterPro" id="IPR003594">
    <property type="entry name" value="HATPase_dom"/>
</dbReference>
<evidence type="ECO:0000256" key="8">
    <source>
        <dbReference type="ARBA" id="ARBA00023012"/>
    </source>
</evidence>
<proteinExistence type="predicted"/>
<sequence length="409" mass="45901">MSRHWKDRLERQNRLFDAALSNMLHGLCMFDRDHRLILCNVAYARMYDLPPALAEEGTSRAAILDHCAARGCGPADIDAYLDIEREARASHAPAVRNIPLADGRVIKISHSPLDGDTYVATHLDVTEKVRVTEELARANDTLEARVRERTVLVWRQAEALERLLAHEREINDNQRQFVTMASHEFRTPLTIIDGAAQRLLRNRDRADAIFVEEKAVEIRASVARIIDLMESILVTGRHDAGEGQLSYDRIDLAELIRLCCERRSGIEGTHRFHLDLARLPDRIDADRSALEQVFTNLLSNAVKYARDAPDIHVRAWADEDTVVVAVEDRGIGIDAEDLPRMFQRYFRARTSTGIAGTGIGLHLVRQIVEMHQGVVEVASQRGRGSTFTVRLPRIRPIAASVPATGPLSA</sequence>
<dbReference type="PANTHER" id="PTHR42878">
    <property type="entry name" value="TWO-COMPONENT HISTIDINE KINASE"/>
    <property type="match status" value="1"/>
</dbReference>
<dbReference type="SUPFAM" id="SSF55874">
    <property type="entry name" value="ATPase domain of HSP90 chaperone/DNA topoisomerase II/histidine kinase"/>
    <property type="match status" value="1"/>
</dbReference>
<dbReference type="CDD" id="cd00082">
    <property type="entry name" value="HisKA"/>
    <property type="match status" value="1"/>
</dbReference>
<dbReference type="Pfam" id="PF02518">
    <property type="entry name" value="HATPase_c"/>
    <property type="match status" value="1"/>
</dbReference>
<dbReference type="PANTHER" id="PTHR42878:SF7">
    <property type="entry name" value="SENSOR HISTIDINE KINASE GLRK"/>
    <property type="match status" value="1"/>
</dbReference>
<keyword evidence="5" id="KW-0547">Nucleotide-binding</keyword>
<dbReference type="SUPFAM" id="SSF47384">
    <property type="entry name" value="Homodimeric domain of signal transducing histidine kinase"/>
    <property type="match status" value="1"/>
</dbReference>
<evidence type="ECO:0000256" key="1">
    <source>
        <dbReference type="ARBA" id="ARBA00000085"/>
    </source>
</evidence>
<evidence type="ECO:0000256" key="4">
    <source>
        <dbReference type="ARBA" id="ARBA00022679"/>
    </source>
</evidence>
<dbReference type="GO" id="GO:0030295">
    <property type="term" value="F:protein kinase activator activity"/>
    <property type="evidence" value="ECO:0007669"/>
    <property type="project" value="TreeGrafter"/>
</dbReference>
<dbReference type="Pfam" id="PF12860">
    <property type="entry name" value="PAS_7"/>
    <property type="match status" value="1"/>
</dbReference>
<dbReference type="Gene3D" id="3.30.565.10">
    <property type="entry name" value="Histidine kinase-like ATPase, C-terminal domain"/>
    <property type="match status" value="1"/>
</dbReference>
<keyword evidence="11" id="KW-1185">Reference proteome</keyword>
<keyword evidence="8" id="KW-0902">Two-component regulatory system</keyword>
<reference evidence="10" key="1">
    <citation type="journal article" date="2014" name="Int. J. Syst. Evol. Microbiol.">
        <title>Complete genome sequence of Corynebacterium casei LMG S-19264T (=DSM 44701T), isolated from a smear-ripened cheese.</title>
        <authorList>
            <consortium name="US DOE Joint Genome Institute (JGI-PGF)"/>
            <person name="Walter F."/>
            <person name="Albersmeier A."/>
            <person name="Kalinowski J."/>
            <person name="Ruckert C."/>
        </authorList>
    </citation>
    <scope>NUCLEOTIDE SEQUENCE</scope>
    <source>
        <strain evidence="10">CGMCC 1.15330</strain>
    </source>
</reference>
<dbReference type="InterPro" id="IPR050351">
    <property type="entry name" value="BphY/WalK/GraS-like"/>
</dbReference>
<dbReference type="Gene3D" id="1.10.287.130">
    <property type="match status" value="1"/>
</dbReference>
<reference evidence="10" key="2">
    <citation type="submission" date="2020-09" db="EMBL/GenBank/DDBJ databases">
        <authorList>
            <person name="Sun Q."/>
            <person name="Zhou Y."/>
        </authorList>
    </citation>
    <scope>NUCLEOTIDE SEQUENCE</scope>
    <source>
        <strain evidence="10">CGMCC 1.15330</strain>
    </source>
</reference>
<dbReference type="RefSeq" id="WP_188657532.1">
    <property type="nucleotide sequence ID" value="NZ_BMIH01000001.1"/>
</dbReference>
<feature type="domain" description="Histidine kinase" evidence="9">
    <location>
        <begin position="180"/>
        <end position="395"/>
    </location>
</feature>
<evidence type="ECO:0000256" key="6">
    <source>
        <dbReference type="ARBA" id="ARBA00022777"/>
    </source>
</evidence>
<dbReference type="EMBL" id="BMIH01000001">
    <property type="protein sequence ID" value="GGB22009.1"/>
    <property type="molecule type" value="Genomic_DNA"/>
</dbReference>
<evidence type="ECO:0000256" key="2">
    <source>
        <dbReference type="ARBA" id="ARBA00012438"/>
    </source>
</evidence>
<evidence type="ECO:0000259" key="9">
    <source>
        <dbReference type="PROSITE" id="PS50109"/>
    </source>
</evidence>
<accession>A0A916WPF3</accession>
<keyword evidence="4" id="KW-0808">Transferase</keyword>
<organism evidence="10 11">
    <name type="scientific">Sphingomonas metalli</name>
    <dbReference type="NCBI Taxonomy" id="1779358"/>
    <lineage>
        <taxon>Bacteria</taxon>
        <taxon>Pseudomonadati</taxon>
        <taxon>Pseudomonadota</taxon>
        <taxon>Alphaproteobacteria</taxon>
        <taxon>Sphingomonadales</taxon>
        <taxon>Sphingomonadaceae</taxon>
        <taxon>Sphingomonas</taxon>
    </lineage>
</organism>
<dbReference type="Pfam" id="PF00512">
    <property type="entry name" value="HisKA"/>
    <property type="match status" value="1"/>
</dbReference>
<dbReference type="GO" id="GO:0000156">
    <property type="term" value="F:phosphorelay response regulator activity"/>
    <property type="evidence" value="ECO:0007669"/>
    <property type="project" value="TreeGrafter"/>
</dbReference>
<dbReference type="GO" id="GO:0000155">
    <property type="term" value="F:phosphorelay sensor kinase activity"/>
    <property type="evidence" value="ECO:0007669"/>
    <property type="project" value="InterPro"/>
</dbReference>
<dbReference type="InterPro" id="IPR036097">
    <property type="entry name" value="HisK_dim/P_sf"/>
</dbReference>
<dbReference type="PRINTS" id="PR00344">
    <property type="entry name" value="BCTRLSENSOR"/>
</dbReference>
<keyword evidence="7" id="KW-0067">ATP-binding</keyword>
<evidence type="ECO:0000313" key="10">
    <source>
        <dbReference type="EMBL" id="GGB22009.1"/>
    </source>
</evidence>
<keyword evidence="6" id="KW-0418">Kinase</keyword>
<comment type="caution">
    <text evidence="10">The sequence shown here is derived from an EMBL/GenBank/DDBJ whole genome shotgun (WGS) entry which is preliminary data.</text>
</comment>
<dbReference type="SMART" id="SM00387">
    <property type="entry name" value="HATPase_c"/>
    <property type="match status" value="1"/>
</dbReference>
<name>A0A916WPF3_9SPHN</name>